<evidence type="ECO:0000256" key="5">
    <source>
        <dbReference type="ARBA" id="ARBA00022840"/>
    </source>
</evidence>
<evidence type="ECO:0000313" key="8">
    <source>
        <dbReference type="Proteomes" id="UP000032141"/>
    </source>
</evidence>
<proteinExistence type="predicted"/>
<dbReference type="GO" id="GO:0005524">
    <property type="term" value="F:ATP binding"/>
    <property type="evidence" value="ECO:0007669"/>
    <property type="project" value="UniProtKB-KW"/>
</dbReference>
<dbReference type="PROSITE" id="PS51285">
    <property type="entry name" value="AGC_KINASE_CTER"/>
    <property type="match status" value="1"/>
</dbReference>
<dbReference type="InterPro" id="IPR000961">
    <property type="entry name" value="AGC-kinase_C"/>
</dbReference>
<evidence type="ECO:0000256" key="2">
    <source>
        <dbReference type="ARBA" id="ARBA00022679"/>
    </source>
</evidence>
<evidence type="ECO:0000259" key="6">
    <source>
        <dbReference type="PROSITE" id="PS51285"/>
    </source>
</evidence>
<dbReference type="STRING" id="109376.A0A0D3CLW0"/>
<evidence type="ECO:0000313" key="7">
    <source>
        <dbReference type="EnsemblPlants" id="Bo5g139950.1"/>
    </source>
</evidence>
<dbReference type="HOGENOM" id="CLU_1385912_0_0_1"/>
<evidence type="ECO:0000256" key="1">
    <source>
        <dbReference type="ARBA" id="ARBA00022527"/>
    </source>
</evidence>
<name>A0A0D3CLW0_BRAOL</name>
<dbReference type="Gene3D" id="1.10.510.10">
    <property type="entry name" value="Transferase(Phosphotransferase) domain 1"/>
    <property type="match status" value="1"/>
</dbReference>
<keyword evidence="3" id="KW-0547">Nucleotide-binding</keyword>
<dbReference type="GO" id="GO:0004674">
    <property type="term" value="F:protein serine/threonine kinase activity"/>
    <property type="evidence" value="ECO:0007669"/>
    <property type="project" value="UniProtKB-KW"/>
</dbReference>
<keyword evidence="1" id="KW-0723">Serine/threonine-protein kinase</keyword>
<evidence type="ECO:0000256" key="3">
    <source>
        <dbReference type="ARBA" id="ARBA00022741"/>
    </source>
</evidence>
<accession>A0A0D3CLW0</accession>
<dbReference type="InterPro" id="IPR017892">
    <property type="entry name" value="Pkinase_C"/>
</dbReference>
<keyword evidence="4" id="KW-0418">Kinase</keyword>
<dbReference type="EnsemblPlants" id="Bo5g139950.1">
    <property type="protein sequence ID" value="Bo5g139950.1"/>
    <property type="gene ID" value="Bo5g139950"/>
</dbReference>
<dbReference type="SUPFAM" id="SSF56112">
    <property type="entry name" value="Protein kinase-like (PK-like)"/>
    <property type="match status" value="1"/>
</dbReference>
<dbReference type="Pfam" id="PF00433">
    <property type="entry name" value="Pkinase_C"/>
    <property type="match status" value="1"/>
</dbReference>
<dbReference type="AlphaFoldDB" id="A0A0D3CLW0"/>
<dbReference type="OMA" id="ECPVAKK"/>
<dbReference type="Gene3D" id="3.30.200.20">
    <property type="entry name" value="Phosphorylase Kinase, domain 1"/>
    <property type="match status" value="1"/>
</dbReference>
<sequence length="203" mass="22575">MVSSECPVAKKNVTGKHLFLTITPPHAVLKENLELDFSDVFGPLPEDSTDVSFDERAVIHSRSHSLPPFLGSKGKIQQKIVKDKIKLPQFLSNEAHALLKGLLQKEPERRLGSGPSGAEEIKGHKWFKGMNWKKLEAREVKPSFKPEISGRQCIANFDKCWTDMSVLDSPASSPSSESTANPFTNFTYVRPPHSFLNQTTSTS</sequence>
<dbReference type="Gramene" id="Bo5g139950.1">
    <property type="protein sequence ID" value="Bo5g139950.1"/>
    <property type="gene ID" value="Bo5g139950"/>
</dbReference>
<dbReference type="SMART" id="SM00133">
    <property type="entry name" value="S_TK_X"/>
    <property type="match status" value="1"/>
</dbReference>
<keyword evidence="8" id="KW-1185">Reference proteome</keyword>
<protein>
    <recommendedName>
        <fullName evidence="6">AGC-kinase C-terminal domain-containing protein</fullName>
    </recommendedName>
</protein>
<feature type="domain" description="AGC-kinase C-terminal" evidence="6">
    <location>
        <begin position="128"/>
        <end position="198"/>
    </location>
</feature>
<reference evidence="7" key="2">
    <citation type="submission" date="2015-03" db="UniProtKB">
        <authorList>
            <consortium name="EnsemblPlants"/>
        </authorList>
    </citation>
    <scope>IDENTIFICATION</scope>
</reference>
<keyword evidence="5" id="KW-0067">ATP-binding</keyword>
<reference evidence="7 8" key="1">
    <citation type="journal article" date="2014" name="Genome Biol.">
        <title>Transcriptome and methylome profiling reveals relics of genome dominance in the mesopolyploid Brassica oleracea.</title>
        <authorList>
            <person name="Parkin I.A."/>
            <person name="Koh C."/>
            <person name="Tang H."/>
            <person name="Robinson S.J."/>
            <person name="Kagale S."/>
            <person name="Clarke W.E."/>
            <person name="Town C.D."/>
            <person name="Nixon J."/>
            <person name="Krishnakumar V."/>
            <person name="Bidwell S.L."/>
            <person name="Denoeud F."/>
            <person name="Belcram H."/>
            <person name="Links M.G."/>
            <person name="Just J."/>
            <person name="Clarke C."/>
            <person name="Bender T."/>
            <person name="Huebert T."/>
            <person name="Mason A.S."/>
            <person name="Pires J.C."/>
            <person name="Barker G."/>
            <person name="Moore J."/>
            <person name="Walley P.G."/>
            <person name="Manoli S."/>
            <person name="Batley J."/>
            <person name="Edwards D."/>
            <person name="Nelson M.N."/>
            <person name="Wang X."/>
            <person name="Paterson A.H."/>
            <person name="King G."/>
            <person name="Bancroft I."/>
            <person name="Chalhoub B."/>
            <person name="Sharpe A.G."/>
        </authorList>
    </citation>
    <scope>NUCLEOTIDE SEQUENCE</scope>
    <source>
        <strain evidence="7 8">cv. TO1000</strain>
    </source>
</reference>
<keyword evidence="2" id="KW-0808">Transferase</keyword>
<dbReference type="PANTHER" id="PTHR24351">
    <property type="entry name" value="RIBOSOMAL PROTEIN S6 KINASE"/>
    <property type="match status" value="1"/>
</dbReference>
<dbReference type="eggNOG" id="KOG0598">
    <property type="taxonomic scope" value="Eukaryota"/>
</dbReference>
<evidence type="ECO:0000256" key="4">
    <source>
        <dbReference type="ARBA" id="ARBA00022777"/>
    </source>
</evidence>
<organism evidence="7 8">
    <name type="scientific">Brassica oleracea var. oleracea</name>
    <dbReference type="NCBI Taxonomy" id="109376"/>
    <lineage>
        <taxon>Eukaryota</taxon>
        <taxon>Viridiplantae</taxon>
        <taxon>Streptophyta</taxon>
        <taxon>Embryophyta</taxon>
        <taxon>Tracheophyta</taxon>
        <taxon>Spermatophyta</taxon>
        <taxon>Magnoliopsida</taxon>
        <taxon>eudicotyledons</taxon>
        <taxon>Gunneridae</taxon>
        <taxon>Pentapetalae</taxon>
        <taxon>rosids</taxon>
        <taxon>malvids</taxon>
        <taxon>Brassicales</taxon>
        <taxon>Brassicaceae</taxon>
        <taxon>Brassiceae</taxon>
        <taxon>Brassica</taxon>
    </lineage>
</organism>
<dbReference type="Proteomes" id="UP000032141">
    <property type="component" value="Chromosome C5"/>
</dbReference>
<dbReference type="InterPro" id="IPR011009">
    <property type="entry name" value="Kinase-like_dom_sf"/>
</dbReference>